<name>A0A9P0CXZ9_9CUCU</name>
<dbReference type="OrthoDB" id="6819336at2759"/>
<reference evidence="1" key="1">
    <citation type="submission" date="2022-01" db="EMBL/GenBank/DDBJ databases">
        <authorList>
            <person name="King R."/>
        </authorList>
    </citation>
    <scope>NUCLEOTIDE SEQUENCE</scope>
</reference>
<dbReference type="EMBL" id="OV651817">
    <property type="protein sequence ID" value="CAH1110431.1"/>
    <property type="molecule type" value="Genomic_DNA"/>
</dbReference>
<organism evidence="1 2">
    <name type="scientific">Psylliodes chrysocephalus</name>
    <dbReference type="NCBI Taxonomy" id="3402493"/>
    <lineage>
        <taxon>Eukaryota</taxon>
        <taxon>Metazoa</taxon>
        <taxon>Ecdysozoa</taxon>
        <taxon>Arthropoda</taxon>
        <taxon>Hexapoda</taxon>
        <taxon>Insecta</taxon>
        <taxon>Pterygota</taxon>
        <taxon>Neoptera</taxon>
        <taxon>Endopterygota</taxon>
        <taxon>Coleoptera</taxon>
        <taxon>Polyphaga</taxon>
        <taxon>Cucujiformia</taxon>
        <taxon>Chrysomeloidea</taxon>
        <taxon>Chrysomelidae</taxon>
        <taxon>Galerucinae</taxon>
        <taxon>Alticini</taxon>
        <taxon>Psylliodes</taxon>
    </lineage>
</organism>
<sequence length="415" mass="47631">MKRKAHSFADITEASTSQNKKSNVCIPHVFPQGLEAILSKYTDGQIVLLQKNKLNNCLRQKLVKVVITELFPVYGLEIRAEVFTKLAKEIEELFPNENAATYYLPYTTCKDKDKGRKSIGPRGKLYTKYVNCKTQLRLANAQKNTQKAPNKKVESPKSVSAKTSLEFLKVAIEPYPKILEAWEDSLSLRKKVYCNVSLDVIYKDLPCLKQNFGIELIETDFNRKYPDSTDIIYTTWPKVAKAILKEAQERKIKLPESTDDNTQAILILPYLFQPTTIKKSRKGCNWRPSRSEIQESFFIHVANVSEIDEKAATRRAKLAEYGLTLQPYACVIGDLDNLTFAVVIEDNKYFLQSCVRTIELLFKCFYALDVEFPIESDQIWQFISEEIFKIKLQFRSPTVDSMISDLAFHLGNELD</sequence>
<protein>
    <submittedName>
        <fullName evidence="1">Uncharacterized protein</fullName>
    </submittedName>
</protein>
<evidence type="ECO:0000313" key="2">
    <source>
        <dbReference type="Proteomes" id="UP001153636"/>
    </source>
</evidence>
<dbReference type="Proteomes" id="UP001153636">
    <property type="component" value="Chromosome 5"/>
</dbReference>
<accession>A0A9P0CXZ9</accession>
<keyword evidence="2" id="KW-1185">Reference proteome</keyword>
<gene>
    <name evidence="1" type="ORF">PSYICH_LOCUS11146</name>
</gene>
<dbReference type="AlphaFoldDB" id="A0A9P0CXZ9"/>
<proteinExistence type="predicted"/>
<evidence type="ECO:0000313" key="1">
    <source>
        <dbReference type="EMBL" id="CAH1110431.1"/>
    </source>
</evidence>